<dbReference type="Proteomes" id="UP000285060">
    <property type="component" value="Unassembled WGS sequence"/>
</dbReference>
<accession>A0A3R7D3E2</accession>
<organism evidence="1 2">
    <name type="scientific">Aphanomyces invadans</name>
    <dbReference type="NCBI Taxonomy" id="157072"/>
    <lineage>
        <taxon>Eukaryota</taxon>
        <taxon>Sar</taxon>
        <taxon>Stramenopiles</taxon>
        <taxon>Oomycota</taxon>
        <taxon>Saprolegniomycetes</taxon>
        <taxon>Saprolegniales</taxon>
        <taxon>Verrucalvaceae</taxon>
        <taxon>Aphanomyces</taxon>
    </lineage>
</organism>
<name>A0A3R7D3E2_9STRA</name>
<protein>
    <submittedName>
        <fullName evidence="1">Uncharacterized protein</fullName>
    </submittedName>
</protein>
<comment type="caution">
    <text evidence="1">The sequence shown here is derived from an EMBL/GenBank/DDBJ whole genome shotgun (WGS) entry which is preliminary data.</text>
</comment>
<dbReference type="SUPFAM" id="SSF52047">
    <property type="entry name" value="RNI-like"/>
    <property type="match status" value="1"/>
</dbReference>
<dbReference type="Gene3D" id="3.80.10.10">
    <property type="entry name" value="Ribonuclease Inhibitor"/>
    <property type="match status" value="1"/>
</dbReference>
<proteinExistence type="predicted"/>
<dbReference type="InterPro" id="IPR032675">
    <property type="entry name" value="LRR_dom_sf"/>
</dbReference>
<gene>
    <name evidence="1" type="ORF">DYB32_002939</name>
</gene>
<reference evidence="1 2" key="1">
    <citation type="submission" date="2018-08" db="EMBL/GenBank/DDBJ databases">
        <title>Aphanomyces genome sequencing and annotation.</title>
        <authorList>
            <person name="Minardi D."/>
            <person name="Oidtmann B."/>
            <person name="Van Der Giezen M."/>
            <person name="Studholme D.J."/>
        </authorList>
    </citation>
    <scope>NUCLEOTIDE SEQUENCE [LARGE SCALE GENOMIC DNA]</scope>
    <source>
        <strain evidence="1 2">NJM0002</strain>
    </source>
</reference>
<evidence type="ECO:0000313" key="1">
    <source>
        <dbReference type="EMBL" id="RHY32032.1"/>
    </source>
</evidence>
<sequence length="256" mass="28479">MDDSHNNIPCQAAWVIAQSLQVNDSIDTIILDGNPLGKLGCQGLLHAVATSSNRSLSIPMIGCNFDLFDPNSFNPEEASGQYDLNLRCDSEFVEGHDPRIGRTIEINEFMELMGSFNVMPKPKRDLIDLATNRPFEVPLTGQMLVEFVDLHIPSEQQEAHTRESVGHLIKNLKDNHSHAQMLAMAKNGMYFKEREAQMIIDSILDGSDVVQAMASILPHMIDASNACQLIECNVTDVSQRLRCVPLRQHNVLTSPD</sequence>
<dbReference type="EMBL" id="QUSY01000166">
    <property type="protein sequence ID" value="RHY32032.1"/>
    <property type="molecule type" value="Genomic_DNA"/>
</dbReference>
<evidence type="ECO:0000313" key="2">
    <source>
        <dbReference type="Proteomes" id="UP000285060"/>
    </source>
</evidence>
<dbReference type="AlphaFoldDB" id="A0A3R7D3E2"/>
<keyword evidence="2" id="KW-1185">Reference proteome</keyword>
<dbReference type="VEuPathDB" id="FungiDB:H310_03831"/>